<keyword evidence="6" id="KW-1133">Transmembrane helix</keyword>
<gene>
    <name evidence="8" type="ORF">ACFP1H_04705</name>
</gene>
<feature type="region of interest" description="Disordered" evidence="5">
    <location>
        <begin position="727"/>
        <end position="801"/>
    </location>
</feature>
<keyword evidence="4" id="KW-0572">Peptidoglycan-anchor</keyword>
<dbReference type="PROSITE" id="PS50847">
    <property type="entry name" value="GRAM_POS_ANCHORING"/>
    <property type="match status" value="1"/>
</dbReference>
<dbReference type="NCBIfam" id="TIGR01167">
    <property type="entry name" value="LPXTG_anchor"/>
    <property type="match status" value="1"/>
</dbReference>
<evidence type="ECO:0000259" key="7">
    <source>
        <dbReference type="PROSITE" id="PS50847"/>
    </source>
</evidence>
<protein>
    <submittedName>
        <fullName evidence="8">MBG domain-containing protein</fullName>
    </submittedName>
</protein>
<feature type="compositionally biased region" description="Low complexity" evidence="5">
    <location>
        <begin position="727"/>
        <end position="796"/>
    </location>
</feature>
<dbReference type="InterPro" id="IPR019931">
    <property type="entry name" value="LPXTG_anchor"/>
</dbReference>
<evidence type="ECO:0000256" key="5">
    <source>
        <dbReference type="SAM" id="MobiDB-lite"/>
    </source>
</evidence>
<feature type="region of interest" description="Disordered" evidence="5">
    <location>
        <begin position="682"/>
        <end position="701"/>
    </location>
</feature>
<keyword evidence="6" id="KW-0812">Transmembrane</keyword>
<keyword evidence="6" id="KW-0472">Membrane</keyword>
<dbReference type="Gene3D" id="3.10.20.320">
    <property type="entry name" value="Putative peptidoglycan bound protein (lpxtg motif)"/>
    <property type="match status" value="1"/>
</dbReference>
<dbReference type="Proteomes" id="UP001596190">
    <property type="component" value="Unassembled WGS sequence"/>
</dbReference>
<dbReference type="Pfam" id="PF17883">
    <property type="entry name" value="MBG"/>
    <property type="match status" value="1"/>
</dbReference>
<feature type="domain" description="Gram-positive cocci surface proteins LPxTG" evidence="7">
    <location>
        <begin position="863"/>
        <end position="900"/>
    </location>
</feature>
<accession>A0ABW1T738</accession>
<evidence type="ECO:0000256" key="1">
    <source>
        <dbReference type="ARBA" id="ARBA00022512"/>
    </source>
</evidence>
<keyword evidence="2" id="KW-0964">Secreted</keyword>
<dbReference type="InterPro" id="IPR041277">
    <property type="entry name" value="MBG_Lactobacillales"/>
</dbReference>
<reference evidence="9" key="1">
    <citation type="journal article" date="2019" name="Int. J. Syst. Evol. Microbiol.">
        <title>The Global Catalogue of Microorganisms (GCM) 10K type strain sequencing project: providing services to taxonomists for standard genome sequencing and annotation.</title>
        <authorList>
            <consortium name="The Broad Institute Genomics Platform"/>
            <consortium name="The Broad Institute Genome Sequencing Center for Infectious Disease"/>
            <person name="Wu L."/>
            <person name="Ma J."/>
        </authorList>
    </citation>
    <scope>NUCLEOTIDE SEQUENCE [LARGE SCALE GENOMIC DNA]</scope>
    <source>
        <strain evidence="9">CCM 8950</strain>
    </source>
</reference>
<evidence type="ECO:0000313" key="9">
    <source>
        <dbReference type="Proteomes" id="UP001596190"/>
    </source>
</evidence>
<keyword evidence="9" id="KW-1185">Reference proteome</keyword>
<feature type="transmembrane region" description="Helical" evidence="6">
    <location>
        <begin position="873"/>
        <end position="891"/>
    </location>
</feature>
<evidence type="ECO:0000256" key="2">
    <source>
        <dbReference type="ARBA" id="ARBA00022525"/>
    </source>
</evidence>
<comment type="caution">
    <text evidence="8">The sequence shown here is derived from an EMBL/GenBank/DDBJ whole genome shotgun (WGS) entry which is preliminary data.</text>
</comment>
<evidence type="ECO:0000313" key="8">
    <source>
        <dbReference type="EMBL" id="MFC6253879.1"/>
    </source>
</evidence>
<proteinExistence type="predicted"/>
<evidence type="ECO:0000256" key="6">
    <source>
        <dbReference type="SAM" id="Phobius"/>
    </source>
</evidence>
<evidence type="ECO:0000256" key="4">
    <source>
        <dbReference type="ARBA" id="ARBA00023088"/>
    </source>
</evidence>
<feature type="compositionally biased region" description="Polar residues" evidence="5">
    <location>
        <begin position="692"/>
        <end position="701"/>
    </location>
</feature>
<sequence length="900" mass="95592">MIDPDVTNVTNGHWGNQPDANDNAILYATDTPTFTQGSYKLNYGGDYTNNDQVATALGLTNAVTLKESYANTATNPYAYLWGGKFTIVHIPVKDTYNLTDVNGNQVANPVTIQGQVGDGYNALSVVPTTIKDTDGKVQYVLDPSSLVTDQTFKATPQTLDGTEKVAEGQTYTVKYKHVIDTAIAANQVQVQNQAQTWNNSKPDAYTVSVPAGYAVPETWTKNTDGTYTITTASRDIDSTAVGTAVGQYSVTLSKQGIAKLAMLNPDYLFDNKIANAGTLTITPLNIPVNVEDTAGNQLAPQQNVQLGEAKTESGVNVAVDGYPTDQLAQITFNYATTGNKGVKKATYIIDKQGNTFAEITTYTDGSQPSTLYVLAAGLGGTKAGDAVANLYNKDIDQNRNPTTSLIKFGQTPKITADQAGTFASLASVDVVYYQKATADVDYVDDDNGQGQILNSPVTINGFVGDNVTYTVAVPDGYLPVAPITDGSKMTTTLTEDGSDNLVVHLTHKHTASTVVGTRDIHFKVASNNGIGGIDDSNLPKTITQKVIWNVDKDDVTEKYTATPQNDFADIPVQPITVNTTDGTINSTTTYTPQFDTVKGITLTPLTDLDANDITALGTPVSDTFYYYAARTQVPTDAPATDNDNFYDYTQPGQTTDGIHVYSKGQVPTDAPSVTPDDYYDYTQPGEPGDGIQSRTQVPTDAPSVTTDDYYDYTQPGVPGPGIHVYTDNTQPGGTDTTTQTTDNDTTTPTTPVTTPTGDDTDTTTTTTDNNTTVPGTNPTGNTTDTTDTTTTTTDNNRVVPTKNGQVVTSTNRGTAVNGAYANATTNRAQQLGTQQLGDVTGVETGNVTGSSQGNAANAQTAKLPQTNEQNTSVWAMLGLGLMSVLSLFGLAKGKKREEDK</sequence>
<keyword evidence="1" id="KW-0134">Cell wall</keyword>
<organism evidence="8 9">
    <name type="scientific">Secundilactobacillus hailunensis</name>
    <dbReference type="NCBI Taxonomy" id="2559923"/>
    <lineage>
        <taxon>Bacteria</taxon>
        <taxon>Bacillati</taxon>
        <taxon>Bacillota</taxon>
        <taxon>Bacilli</taxon>
        <taxon>Lactobacillales</taxon>
        <taxon>Lactobacillaceae</taxon>
        <taxon>Secundilactobacillus</taxon>
    </lineage>
</organism>
<dbReference type="RefSeq" id="WP_137631754.1">
    <property type="nucleotide sequence ID" value="NZ_BJDO01000056.1"/>
</dbReference>
<dbReference type="EMBL" id="JBHSSA010000038">
    <property type="protein sequence ID" value="MFC6253879.1"/>
    <property type="molecule type" value="Genomic_DNA"/>
</dbReference>
<name>A0ABW1T738_9LACO</name>
<evidence type="ECO:0000256" key="3">
    <source>
        <dbReference type="ARBA" id="ARBA00022729"/>
    </source>
</evidence>
<keyword evidence="3" id="KW-0732">Signal</keyword>
<dbReference type="Gene3D" id="3.10.430.110">
    <property type="match status" value="1"/>
</dbReference>